<dbReference type="NCBIfam" id="TIGR00254">
    <property type="entry name" value="GGDEF"/>
    <property type="match status" value="1"/>
</dbReference>
<dbReference type="InterPro" id="IPR009875">
    <property type="entry name" value="PilZ_domain"/>
</dbReference>
<dbReference type="InterPro" id="IPR000014">
    <property type="entry name" value="PAS"/>
</dbReference>
<dbReference type="SUPFAM" id="SSF141868">
    <property type="entry name" value="EAL domain-like"/>
    <property type="match status" value="1"/>
</dbReference>
<dbReference type="Pfam" id="PF00990">
    <property type="entry name" value="GGDEF"/>
    <property type="match status" value="1"/>
</dbReference>
<feature type="domain" description="GGDEF" evidence="4">
    <location>
        <begin position="301"/>
        <end position="435"/>
    </location>
</feature>
<dbReference type="InterPro" id="IPR035919">
    <property type="entry name" value="EAL_sf"/>
</dbReference>
<dbReference type="InterPro" id="IPR043128">
    <property type="entry name" value="Rev_trsase/Diguanyl_cyclase"/>
</dbReference>
<dbReference type="InterPro" id="IPR000160">
    <property type="entry name" value="GGDEF_dom"/>
</dbReference>
<feature type="domain" description="PAC" evidence="2">
    <location>
        <begin position="91"/>
        <end position="143"/>
    </location>
</feature>
<dbReference type="PROSITE" id="PS50883">
    <property type="entry name" value="EAL"/>
    <property type="match status" value="1"/>
</dbReference>
<feature type="domain" description="EAL" evidence="3">
    <location>
        <begin position="444"/>
        <end position="697"/>
    </location>
</feature>
<dbReference type="InterPro" id="IPR035965">
    <property type="entry name" value="PAS-like_dom_sf"/>
</dbReference>
<feature type="domain" description="PAS" evidence="1">
    <location>
        <begin position="18"/>
        <end position="89"/>
    </location>
</feature>
<dbReference type="InterPro" id="IPR052155">
    <property type="entry name" value="Biofilm_reg_signaling"/>
</dbReference>
<evidence type="ECO:0000259" key="2">
    <source>
        <dbReference type="PROSITE" id="PS50113"/>
    </source>
</evidence>
<dbReference type="Gene3D" id="3.30.70.270">
    <property type="match status" value="1"/>
</dbReference>
<evidence type="ECO:0000313" key="5">
    <source>
        <dbReference type="EMBL" id="MET3655583.1"/>
    </source>
</evidence>
<gene>
    <name evidence="5" type="ORF">ABIC55_000667</name>
</gene>
<dbReference type="NCBIfam" id="TIGR00229">
    <property type="entry name" value="sensory_box"/>
    <property type="match status" value="2"/>
</dbReference>
<evidence type="ECO:0000259" key="3">
    <source>
        <dbReference type="PROSITE" id="PS50883"/>
    </source>
</evidence>
<reference evidence="5 6" key="1">
    <citation type="submission" date="2024-06" db="EMBL/GenBank/DDBJ databases">
        <title>Sorghum-associated microbial communities from plants grown in Nebraska, USA.</title>
        <authorList>
            <person name="Schachtman D."/>
        </authorList>
    </citation>
    <scope>NUCLEOTIDE SEQUENCE [LARGE SCALE GENOMIC DNA]</scope>
    <source>
        <strain evidence="5 6">1288</strain>
    </source>
</reference>
<dbReference type="Gene3D" id="3.30.450.20">
    <property type="entry name" value="PAS domain"/>
    <property type="match status" value="2"/>
</dbReference>
<dbReference type="SMART" id="SM00052">
    <property type="entry name" value="EAL"/>
    <property type="match status" value="1"/>
</dbReference>
<dbReference type="Gene3D" id="3.20.20.450">
    <property type="entry name" value="EAL domain"/>
    <property type="match status" value="1"/>
</dbReference>
<dbReference type="CDD" id="cd00130">
    <property type="entry name" value="PAS"/>
    <property type="match status" value="2"/>
</dbReference>
<dbReference type="InterPro" id="IPR013655">
    <property type="entry name" value="PAS_fold_3"/>
</dbReference>
<dbReference type="SMART" id="SM00267">
    <property type="entry name" value="GGDEF"/>
    <property type="match status" value="1"/>
</dbReference>
<dbReference type="SUPFAM" id="SSF55785">
    <property type="entry name" value="PYP-like sensor domain (PAS domain)"/>
    <property type="match status" value="2"/>
</dbReference>
<sequence>MLTRINKRKRLMAYLNEEKSSYPQIFENSPDILLFVVDRKGFIVSIRGGSELITGTKVEECIGEKYSNFVYEEDLERVKGYFAKVLNGEAQYVKYRVINEHGGVSHIDVTLTPIQMENNEVLGLYGLTSNITVAQELKQDIQEMREKLQSLIHYSHEIIGILDSKGTIVFESPAIEAVLGYKVEEITGTNFFDLIHPDDHQLKKSKFKEILKRPNTPFTVELRLKHKNGEWRDFEVIYTNLLHAPSVNGVICNLHDISELKKQQREIQYMAYHDYLTELPNRRAFENGVDLEIRLANIDKRKFAVLFLNLDGFKFLNDSLGHEVGDLLLIEIARKLKNTLNKNIKMMARISGDEFAILTTNLQDIHSIEQIAKDALQVFEQSFDIKGYNLFITTSIGISIYPESGDDTASLMKNTGLALYLAEKAGNNNYQIYSPTANVATYKVFSLRNELKQALHDNQFLVYYQPIVHTGTNQIVSVEALLRWNHPVWGIVSPDEFIPLAEESGLITPIGEWVLRTVCKNVRLWHNAGYFIQASVNLSLVQFLQTGLVAMISSILQENELDPKWLNIEITESTMMEQEEKVLGKIEKLRGLGIQISLDDFGTGYASFKSLRDIKPDILKIDRSLIKDIPSDKDSAEIVTSIIQLAHRLSIEVVAEGVETIEQREFVSNLQCDWIQGYLFSRPVSEENILKLLSGKSNSEIESVPIKEKRKYFRIDLQYPLEAFMTVAELNGKKVQLGNTKVVVENIGPGGLRFVSNIKLPTRSDIVLKFQTTIIDEEMALYGTIVFDEEQGDLYRYGVKFIVDEKQRDYLIKNFNQFQLQLKKDPLLIGHSFVTENVATYFKGL</sequence>
<protein>
    <submittedName>
        <fullName evidence="5">Diguanylate cyclase (GGDEF)-like protein/PAS domain S-box-containing protein</fullName>
    </submittedName>
</protein>
<evidence type="ECO:0000259" key="4">
    <source>
        <dbReference type="PROSITE" id="PS50887"/>
    </source>
</evidence>
<dbReference type="InterPro" id="IPR001610">
    <property type="entry name" value="PAC"/>
</dbReference>
<proteinExistence type="predicted"/>
<dbReference type="PROSITE" id="PS50887">
    <property type="entry name" value="GGDEF"/>
    <property type="match status" value="1"/>
</dbReference>
<dbReference type="RefSeq" id="WP_354312153.1">
    <property type="nucleotide sequence ID" value="NZ_JBEPME010000001.1"/>
</dbReference>
<dbReference type="Pfam" id="PF00563">
    <property type="entry name" value="EAL"/>
    <property type="match status" value="1"/>
</dbReference>
<dbReference type="InterPro" id="IPR001633">
    <property type="entry name" value="EAL_dom"/>
</dbReference>
<evidence type="ECO:0000259" key="1">
    <source>
        <dbReference type="PROSITE" id="PS50112"/>
    </source>
</evidence>
<feature type="domain" description="PAS" evidence="1">
    <location>
        <begin position="144"/>
        <end position="214"/>
    </location>
</feature>
<dbReference type="PANTHER" id="PTHR44757:SF2">
    <property type="entry name" value="BIOFILM ARCHITECTURE MAINTENANCE PROTEIN MBAA"/>
    <property type="match status" value="1"/>
</dbReference>
<dbReference type="SMART" id="SM00086">
    <property type="entry name" value="PAC"/>
    <property type="match status" value="2"/>
</dbReference>
<dbReference type="InterPro" id="IPR029787">
    <property type="entry name" value="Nucleotide_cyclase"/>
</dbReference>
<dbReference type="Proteomes" id="UP001549104">
    <property type="component" value="Unassembled WGS sequence"/>
</dbReference>
<dbReference type="CDD" id="cd01949">
    <property type="entry name" value="GGDEF"/>
    <property type="match status" value="1"/>
</dbReference>
<organism evidence="5 6">
    <name type="scientific">Sporosarcina psychrophila</name>
    <name type="common">Bacillus psychrophilus</name>
    <dbReference type="NCBI Taxonomy" id="1476"/>
    <lineage>
        <taxon>Bacteria</taxon>
        <taxon>Bacillati</taxon>
        <taxon>Bacillota</taxon>
        <taxon>Bacilli</taxon>
        <taxon>Bacillales</taxon>
        <taxon>Caryophanaceae</taxon>
        <taxon>Sporosarcina</taxon>
    </lineage>
</organism>
<dbReference type="Pfam" id="PF07238">
    <property type="entry name" value="PilZ"/>
    <property type="match status" value="1"/>
</dbReference>
<dbReference type="CDD" id="cd01948">
    <property type="entry name" value="EAL"/>
    <property type="match status" value="1"/>
</dbReference>
<comment type="caution">
    <text evidence="5">The sequence shown here is derived from an EMBL/GenBank/DDBJ whole genome shotgun (WGS) entry which is preliminary data.</text>
</comment>
<keyword evidence="6" id="KW-1185">Reference proteome</keyword>
<dbReference type="Pfam" id="PF08447">
    <property type="entry name" value="PAS_3"/>
    <property type="match status" value="2"/>
</dbReference>
<name>A0ABV2K6B1_SPOPS</name>
<dbReference type="PROSITE" id="PS50113">
    <property type="entry name" value="PAC"/>
    <property type="match status" value="1"/>
</dbReference>
<dbReference type="InterPro" id="IPR000700">
    <property type="entry name" value="PAS-assoc_C"/>
</dbReference>
<dbReference type="PROSITE" id="PS50112">
    <property type="entry name" value="PAS"/>
    <property type="match status" value="2"/>
</dbReference>
<evidence type="ECO:0000313" key="6">
    <source>
        <dbReference type="Proteomes" id="UP001549104"/>
    </source>
</evidence>
<dbReference type="PANTHER" id="PTHR44757">
    <property type="entry name" value="DIGUANYLATE CYCLASE DGCP"/>
    <property type="match status" value="1"/>
</dbReference>
<accession>A0ABV2K6B1</accession>
<dbReference type="EMBL" id="JBEPME010000001">
    <property type="protein sequence ID" value="MET3655583.1"/>
    <property type="molecule type" value="Genomic_DNA"/>
</dbReference>
<dbReference type="SMART" id="SM00091">
    <property type="entry name" value="PAS"/>
    <property type="match status" value="2"/>
</dbReference>
<dbReference type="SUPFAM" id="SSF55073">
    <property type="entry name" value="Nucleotide cyclase"/>
    <property type="match status" value="1"/>
</dbReference>